<keyword evidence="3" id="KW-1185">Reference proteome</keyword>
<evidence type="ECO:0000313" key="3">
    <source>
        <dbReference type="Proteomes" id="UP001175228"/>
    </source>
</evidence>
<evidence type="ECO:0000256" key="1">
    <source>
        <dbReference type="SAM" id="MobiDB-lite"/>
    </source>
</evidence>
<dbReference type="EMBL" id="JAUEPU010000108">
    <property type="protein sequence ID" value="KAK0477713.1"/>
    <property type="molecule type" value="Genomic_DNA"/>
</dbReference>
<dbReference type="Proteomes" id="UP001175228">
    <property type="component" value="Unassembled WGS sequence"/>
</dbReference>
<proteinExistence type="predicted"/>
<organism evidence="2 3">
    <name type="scientific">Armillaria luteobubalina</name>
    <dbReference type="NCBI Taxonomy" id="153913"/>
    <lineage>
        <taxon>Eukaryota</taxon>
        <taxon>Fungi</taxon>
        <taxon>Dikarya</taxon>
        <taxon>Basidiomycota</taxon>
        <taxon>Agaricomycotina</taxon>
        <taxon>Agaricomycetes</taxon>
        <taxon>Agaricomycetidae</taxon>
        <taxon>Agaricales</taxon>
        <taxon>Marasmiineae</taxon>
        <taxon>Physalacriaceae</taxon>
        <taxon>Armillaria</taxon>
    </lineage>
</organism>
<gene>
    <name evidence="2" type="ORF">EDD18DRAFT_1114619</name>
</gene>
<dbReference type="AlphaFoldDB" id="A0AA39P6A9"/>
<accession>A0AA39P6A9</accession>
<feature type="compositionally biased region" description="Basic and acidic residues" evidence="1">
    <location>
        <begin position="133"/>
        <end position="148"/>
    </location>
</feature>
<reference evidence="2" key="1">
    <citation type="submission" date="2023-06" db="EMBL/GenBank/DDBJ databases">
        <authorList>
            <consortium name="Lawrence Berkeley National Laboratory"/>
            <person name="Ahrendt S."/>
            <person name="Sahu N."/>
            <person name="Indic B."/>
            <person name="Wong-Bajracharya J."/>
            <person name="Merenyi Z."/>
            <person name="Ke H.-M."/>
            <person name="Monk M."/>
            <person name="Kocsube S."/>
            <person name="Drula E."/>
            <person name="Lipzen A."/>
            <person name="Balint B."/>
            <person name="Henrissat B."/>
            <person name="Andreopoulos B."/>
            <person name="Martin F.M."/>
            <person name="Harder C.B."/>
            <person name="Rigling D."/>
            <person name="Ford K.L."/>
            <person name="Foster G.D."/>
            <person name="Pangilinan J."/>
            <person name="Papanicolaou A."/>
            <person name="Barry K."/>
            <person name="LaButti K."/>
            <person name="Viragh M."/>
            <person name="Koriabine M."/>
            <person name="Yan M."/>
            <person name="Riley R."/>
            <person name="Champramary S."/>
            <person name="Plett K.L."/>
            <person name="Tsai I.J."/>
            <person name="Slot J."/>
            <person name="Sipos G."/>
            <person name="Plett J."/>
            <person name="Nagy L.G."/>
            <person name="Grigoriev I.V."/>
        </authorList>
    </citation>
    <scope>NUCLEOTIDE SEQUENCE</scope>
    <source>
        <strain evidence="2">HWK02</strain>
    </source>
</reference>
<sequence length="163" mass="18665">MKLHRVGIHGLEEEMEIRLEGQEEVWNILYLEELSVINEYVKLKLGNRIHRIPIMSWGWLDELKVDVHGVHGMLMTMPEAYVVLPTPEDADPDALEVLYAEQDERDAAYCVAVEAHDEWRIVKEAAAEKAKKEAAATEETCKKEEQARKIAGAKVKKEAMEKQ</sequence>
<feature type="region of interest" description="Disordered" evidence="1">
    <location>
        <begin position="133"/>
        <end position="163"/>
    </location>
</feature>
<protein>
    <submittedName>
        <fullName evidence="2">Uncharacterized protein</fullName>
    </submittedName>
</protein>
<name>A0AA39P6A9_9AGAR</name>
<comment type="caution">
    <text evidence="2">The sequence shown here is derived from an EMBL/GenBank/DDBJ whole genome shotgun (WGS) entry which is preliminary data.</text>
</comment>
<evidence type="ECO:0000313" key="2">
    <source>
        <dbReference type="EMBL" id="KAK0477713.1"/>
    </source>
</evidence>